<dbReference type="InterPro" id="IPR051698">
    <property type="entry name" value="Transposase_11-like"/>
</dbReference>
<name>A0A841EAF7_9ACTN</name>
<evidence type="ECO:0000313" key="4">
    <source>
        <dbReference type="EMBL" id="MBB5999986.1"/>
    </source>
</evidence>
<comment type="caution">
    <text evidence="4">The sequence shown here is derived from an EMBL/GenBank/DDBJ whole genome shotgun (WGS) entry which is preliminary data.</text>
</comment>
<proteinExistence type="predicted"/>
<dbReference type="PANTHER" id="PTHR30298">
    <property type="entry name" value="H REPEAT-ASSOCIATED PREDICTED TRANSPOSASE"/>
    <property type="match status" value="1"/>
</dbReference>
<gene>
    <name evidence="4" type="ORF">HNR25_003737</name>
</gene>
<feature type="domain" description="Transposase IS4-like" evidence="2">
    <location>
        <begin position="111"/>
        <end position="305"/>
    </location>
</feature>
<dbReference type="InterPro" id="IPR032806">
    <property type="entry name" value="YbfD_N"/>
</dbReference>
<evidence type="ECO:0000256" key="1">
    <source>
        <dbReference type="SAM" id="MobiDB-lite"/>
    </source>
</evidence>
<dbReference type="AlphaFoldDB" id="A0A841EAF7"/>
<evidence type="ECO:0000313" key="5">
    <source>
        <dbReference type="Proteomes" id="UP000578077"/>
    </source>
</evidence>
<dbReference type="Pfam" id="PF01609">
    <property type="entry name" value="DDE_Tnp_1"/>
    <property type="match status" value="1"/>
</dbReference>
<dbReference type="GO" id="GO:0006313">
    <property type="term" value="P:DNA transposition"/>
    <property type="evidence" value="ECO:0007669"/>
    <property type="project" value="InterPro"/>
</dbReference>
<dbReference type="GO" id="GO:0004803">
    <property type="term" value="F:transposase activity"/>
    <property type="evidence" value="ECO:0007669"/>
    <property type="project" value="InterPro"/>
</dbReference>
<keyword evidence="5" id="KW-1185">Reference proteome</keyword>
<sequence>MPCLALSAPSSMPRLPGEDCDPRDRRGRCHPLGCILLAALCAVVAGARCLEAIGQWAANAPQPTLARLHARTTSPALGLRQAPSPATIRRVLTALDPAVLLGLSAVEHTAVLIVDGKSLRGSATPESGPAHLLAAMTAEGSTAAQVRVGDKTSEIAALGDLLGGLDTAGCVVSADALHTQTATAEYLAGRGADYLLTVKANQPTLFRQAKKLPWAQAPVLDRGRERAHGREEVRTAKVLTVAGIAFPYAAQVVRIHRWVRIIATGRARRTYAYLVTSLSAERAAAEELARLVRGHWRIEVRHEALRYRTGVKDPCRPAVAAAG</sequence>
<dbReference type="InterPro" id="IPR002559">
    <property type="entry name" value="Transposase_11"/>
</dbReference>
<reference evidence="4 5" key="1">
    <citation type="submission" date="2020-08" db="EMBL/GenBank/DDBJ databases">
        <title>Sequencing the genomes of 1000 actinobacteria strains.</title>
        <authorList>
            <person name="Klenk H.-P."/>
        </authorList>
    </citation>
    <scope>NUCLEOTIDE SEQUENCE [LARGE SCALE GENOMIC DNA]</scope>
    <source>
        <strain evidence="4 5">DSM 44593</strain>
    </source>
</reference>
<dbReference type="Proteomes" id="UP000578077">
    <property type="component" value="Unassembled WGS sequence"/>
</dbReference>
<dbReference type="RefSeq" id="WP_184637149.1">
    <property type="nucleotide sequence ID" value="NZ_JACHLY010000001.1"/>
</dbReference>
<evidence type="ECO:0000259" key="2">
    <source>
        <dbReference type="Pfam" id="PF01609"/>
    </source>
</evidence>
<dbReference type="Pfam" id="PF13808">
    <property type="entry name" value="DDE_Tnp_1_assoc"/>
    <property type="match status" value="1"/>
</dbReference>
<dbReference type="NCBIfam" id="NF033564">
    <property type="entry name" value="transpos_ISAs1"/>
    <property type="match status" value="1"/>
</dbReference>
<dbReference type="GO" id="GO:0003677">
    <property type="term" value="F:DNA binding"/>
    <property type="evidence" value="ECO:0007669"/>
    <property type="project" value="InterPro"/>
</dbReference>
<dbReference type="EMBL" id="JACHLY010000001">
    <property type="protein sequence ID" value="MBB5999986.1"/>
    <property type="molecule type" value="Genomic_DNA"/>
</dbReference>
<organism evidence="4 5">
    <name type="scientific">Streptomonospora salina</name>
    <dbReference type="NCBI Taxonomy" id="104205"/>
    <lineage>
        <taxon>Bacteria</taxon>
        <taxon>Bacillati</taxon>
        <taxon>Actinomycetota</taxon>
        <taxon>Actinomycetes</taxon>
        <taxon>Streptosporangiales</taxon>
        <taxon>Nocardiopsidaceae</taxon>
        <taxon>Streptomonospora</taxon>
    </lineage>
</organism>
<dbReference type="InterPro" id="IPR047647">
    <property type="entry name" value="ISAs1_transpos"/>
</dbReference>
<evidence type="ECO:0000259" key="3">
    <source>
        <dbReference type="Pfam" id="PF13808"/>
    </source>
</evidence>
<dbReference type="PANTHER" id="PTHR30298:SF0">
    <property type="entry name" value="PROTEIN YBFL-RELATED"/>
    <property type="match status" value="1"/>
</dbReference>
<accession>A0A841EAF7</accession>
<feature type="region of interest" description="Disordered" evidence="1">
    <location>
        <begin position="1"/>
        <end position="21"/>
    </location>
</feature>
<protein>
    <submittedName>
        <fullName evidence="4">Putative transposase YbfD/YdcC</fullName>
    </submittedName>
</protein>
<feature type="domain" description="H repeat-associated protein N-terminal" evidence="3">
    <location>
        <begin position="21"/>
        <end position="99"/>
    </location>
</feature>